<name>A0A917UNY1_9DEIO</name>
<accession>A0A917UNY1</accession>
<protein>
    <submittedName>
        <fullName evidence="1">Uncharacterized protein</fullName>
    </submittedName>
</protein>
<reference evidence="1" key="2">
    <citation type="submission" date="2020-09" db="EMBL/GenBank/DDBJ databases">
        <authorList>
            <person name="Sun Q."/>
            <person name="Ohkuma M."/>
        </authorList>
    </citation>
    <scope>NUCLEOTIDE SEQUENCE</scope>
    <source>
        <strain evidence="1">JCM 14371</strain>
    </source>
</reference>
<organism evidence="1 2">
    <name type="scientific">Deinococcus aquiradiocola</name>
    <dbReference type="NCBI Taxonomy" id="393059"/>
    <lineage>
        <taxon>Bacteria</taxon>
        <taxon>Thermotogati</taxon>
        <taxon>Deinococcota</taxon>
        <taxon>Deinococci</taxon>
        <taxon>Deinococcales</taxon>
        <taxon>Deinococcaceae</taxon>
        <taxon>Deinococcus</taxon>
    </lineage>
</organism>
<sequence>MAGLAYFLVYRPVQGFLTGFGTPAPAQQTQAQQAETQAALTRADVQRFVRVRRSVRTAMGDSFSGVEKVFRDIQLGQSPNALTVLGVLRDATGSVGVARRAQAGALAREGMTLNRYAYVRAEVNRALGVPDIDFQKVASAVRSGQVPDLNTSVRPPDARSAPLVQPFRSELEVTAPLGLLGL</sequence>
<dbReference type="Proteomes" id="UP000635726">
    <property type="component" value="Unassembled WGS sequence"/>
</dbReference>
<dbReference type="AlphaFoldDB" id="A0A917UNY1"/>
<reference evidence="1" key="1">
    <citation type="journal article" date="2014" name="Int. J. Syst. Evol. Microbiol.">
        <title>Complete genome sequence of Corynebacterium casei LMG S-19264T (=DSM 44701T), isolated from a smear-ripened cheese.</title>
        <authorList>
            <consortium name="US DOE Joint Genome Institute (JGI-PGF)"/>
            <person name="Walter F."/>
            <person name="Albersmeier A."/>
            <person name="Kalinowski J."/>
            <person name="Ruckert C."/>
        </authorList>
    </citation>
    <scope>NUCLEOTIDE SEQUENCE</scope>
    <source>
        <strain evidence="1">JCM 14371</strain>
    </source>
</reference>
<keyword evidence="2" id="KW-1185">Reference proteome</keyword>
<proteinExistence type="predicted"/>
<dbReference type="EMBL" id="BMOE01000004">
    <property type="protein sequence ID" value="GGJ71467.1"/>
    <property type="molecule type" value="Genomic_DNA"/>
</dbReference>
<comment type="caution">
    <text evidence="1">The sequence shown here is derived from an EMBL/GenBank/DDBJ whole genome shotgun (WGS) entry which is preliminary data.</text>
</comment>
<evidence type="ECO:0000313" key="2">
    <source>
        <dbReference type="Proteomes" id="UP000635726"/>
    </source>
</evidence>
<gene>
    <name evidence="1" type="ORF">GCM10008939_14820</name>
</gene>
<evidence type="ECO:0000313" key="1">
    <source>
        <dbReference type="EMBL" id="GGJ71467.1"/>
    </source>
</evidence>